<dbReference type="EMBL" id="JAAGVY010000010">
    <property type="protein sequence ID" value="NEN23370.1"/>
    <property type="molecule type" value="Genomic_DNA"/>
</dbReference>
<keyword evidence="5" id="KW-1185">Reference proteome</keyword>
<evidence type="ECO:0000313" key="5">
    <source>
        <dbReference type="Proteomes" id="UP000486602"/>
    </source>
</evidence>
<dbReference type="PANTHER" id="PTHR11014">
    <property type="entry name" value="PEPTIDASE M20 FAMILY MEMBER"/>
    <property type="match status" value="1"/>
</dbReference>
<dbReference type="InterPro" id="IPR017439">
    <property type="entry name" value="Amidohydrolase"/>
</dbReference>
<dbReference type="GO" id="GO:0046872">
    <property type="term" value="F:metal ion binding"/>
    <property type="evidence" value="ECO:0007669"/>
    <property type="project" value="UniProtKB-KW"/>
</dbReference>
<dbReference type="RefSeq" id="WP_163284527.1">
    <property type="nucleotide sequence ID" value="NZ_JAAGVY010000010.1"/>
</dbReference>
<evidence type="ECO:0000313" key="4">
    <source>
        <dbReference type="EMBL" id="NEN23370.1"/>
    </source>
</evidence>
<evidence type="ECO:0000256" key="1">
    <source>
        <dbReference type="ARBA" id="ARBA00022801"/>
    </source>
</evidence>
<accession>A0A7K3WNY8</accession>
<dbReference type="InterPro" id="IPR011650">
    <property type="entry name" value="Peptidase_M20_dimer"/>
</dbReference>
<gene>
    <name evidence="4" type="ORF">G3O08_07645</name>
</gene>
<name>A0A7K3WNY8_9FLAO</name>
<feature type="binding site" evidence="2">
    <location>
        <position position="348"/>
    </location>
    <ligand>
        <name>Mn(2+)</name>
        <dbReference type="ChEBI" id="CHEBI:29035"/>
        <label>2</label>
    </ligand>
</feature>
<evidence type="ECO:0000259" key="3">
    <source>
        <dbReference type="Pfam" id="PF07687"/>
    </source>
</evidence>
<dbReference type="InterPro" id="IPR002933">
    <property type="entry name" value="Peptidase_M20"/>
</dbReference>
<keyword evidence="2" id="KW-0479">Metal-binding</keyword>
<keyword evidence="1 4" id="KW-0378">Hydrolase</keyword>
<dbReference type="PIRSF" id="PIRSF005962">
    <property type="entry name" value="Pept_M20D_amidohydro"/>
    <property type="match status" value="1"/>
</dbReference>
<comment type="caution">
    <text evidence="4">The sequence shown here is derived from an EMBL/GenBank/DDBJ whole genome shotgun (WGS) entry which is preliminary data.</text>
</comment>
<dbReference type="Pfam" id="PF07687">
    <property type="entry name" value="M20_dimer"/>
    <property type="match status" value="1"/>
</dbReference>
<dbReference type="Gene3D" id="3.40.630.10">
    <property type="entry name" value="Zn peptidases"/>
    <property type="match status" value="1"/>
</dbReference>
<protein>
    <submittedName>
        <fullName evidence="4">Amidohydrolase</fullName>
    </submittedName>
</protein>
<organism evidence="4 5">
    <name type="scientific">Cryomorpha ignava</name>
    <dbReference type="NCBI Taxonomy" id="101383"/>
    <lineage>
        <taxon>Bacteria</taxon>
        <taxon>Pseudomonadati</taxon>
        <taxon>Bacteroidota</taxon>
        <taxon>Flavobacteriia</taxon>
        <taxon>Flavobacteriales</taxon>
        <taxon>Cryomorphaceae</taxon>
        <taxon>Cryomorpha</taxon>
    </lineage>
</organism>
<feature type="binding site" evidence="2">
    <location>
        <position position="94"/>
    </location>
    <ligand>
        <name>Mn(2+)</name>
        <dbReference type="ChEBI" id="CHEBI:29035"/>
        <label>2</label>
    </ligand>
</feature>
<dbReference type="Gene3D" id="3.30.70.360">
    <property type="match status" value="1"/>
</dbReference>
<feature type="domain" description="Peptidase M20 dimerisation" evidence="3">
    <location>
        <begin position="176"/>
        <end position="276"/>
    </location>
</feature>
<evidence type="ECO:0000256" key="2">
    <source>
        <dbReference type="PIRSR" id="PIRSR005962-1"/>
    </source>
</evidence>
<dbReference type="SUPFAM" id="SSF53187">
    <property type="entry name" value="Zn-dependent exopeptidases"/>
    <property type="match status" value="1"/>
</dbReference>
<dbReference type="InterPro" id="IPR036264">
    <property type="entry name" value="Bact_exopeptidase_dim_dom"/>
</dbReference>
<feature type="binding site" evidence="2">
    <location>
        <position position="155"/>
    </location>
    <ligand>
        <name>Mn(2+)</name>
        <dbReference type="ChEBI" id="CHEBI:29035"/>
        <label>2</label>
    </ligand>
</feature>
<dbReference type="PANTHER" id="PTHR11014:SF169">
    <property type="entry name" value="CLAN MH, FAMILY M20, PEPTIDASE T-LIKE METALLOPEPTIDASE"/>
    <property type="match status" value="1"/>
</dbReference>
<dbReference type="SUPFAM" id="SSF55031">
    <property type="entry name" value="Bacterial exopeptidase dimerisation domain"/>
    <property type="match status" value="1"/>
</dbReference>
<proteinExistence type="predicted"/>
<dbReference type="Pfam" id="PF01546">
    <property type="entry name" value="Peptidase_M20"/>
    <property type="match status" value="1"/>
</dbReference>
<sequence>MLVGKPIPTIRKILHQHPEVSREESQTADIISEYFSHLKDFSILRNVGYHGLVASRKFGEGKTIAFRAELDALPILENSREDYGSEKEGVSHVCGHDGHMSILLALAKDLNDNPPAHGTVCFIFQSAEETGEGAAAMIESAEFSNLGIDECYALHNIPGLKMGSVHSKVGSFACASVGVVINITGKTAHAAHPEDAVNPLEIAIEMWKQISELPDNENIADFALVTSIGLHSGDRNFGTSPAEAELMVTMRAARTADLELMKEACAAAAASLTVKYDADLKVNFHEYFSATENADLIEGLKKACSHAELPFQEMKKPFRWSEDFAHFSKRFPILMFGLGSGVHQPALHAPDFDFPEEIIENGKSVFFELYKLRSPF</sequence>
<feature type="binding site" evidence="2">
    <location>
        <position position="129"/>
    </location>
    <ligand>
        <name>Mn(2+)</name>
        <dbReference type="ChEBI" id="CHEBI:29035"/>
        <label>2</label>
    </ligand>
</feature>
<keyword evidence="2" id="KW-0464">Manganese</keyword>
<reference evidence="4 5" key="1">
    <citation type="submission" date="2020-02" db="EMBL/GenBank/DDBJ databases">
        <title>Out from the shadows clarifying the taxonomy of the family Cryomorphaceae and related taxa by utilizing the GTDB taxonomic framework.</title>
        <authorList>
            <person name="Bowman J.P."/>
        </authorList>
    </citation>
    <scope>NUCLEOTIDE SEQUENCE [LARGE SCALE GENOMIC DNA]</scope>
    <source>
        <strain evidence="4 5">QSSC 1-22</strain>
    </source>
</reference>
<dbReference type="GO" id="GO:0016787">
    <property type="term" value="F:hydrolase activity"/>
    <property type="evidence" value="ECO:0007669"/>
    <property type="project" value="UniProtKB-KW"/>
</dbReference>
<dbReference type="NCBIfam" id="TIGR01891">
    <property type="entry name" value="amidohydrolases"/>
    <property type="match status" value="1"/>
</dbReference>
<feature type="binding site" evidence="2">
    <location>
        <position position="96"/>
    </location>
    <ligand>
        <name>Mn(2+)</name>
        <dbReference type="ChEBI" id="CHEBI:29035"/>
        <label>2</label>
    </ligand>
</feature>
<dbReference type="AlphaFoldDB" id="A0A7K3WNY8"/>
<comment type="cofactor">
    <cofactor evidence="2">
        <name>Mn(2+)</name>
        <dbReference type="ChEBI" id="CHEBI:29035"/>
    </cofactor>
    <text evidence="2">The Mn(2+) ion enhances activity.</text>
</comment>
<dbReference type="Proteomes" id="UP000486602">
    <property type="component" value="Unassembled WGS sequence"/>
</dbReference>